<accession>A0AAW2NWX8</accession>
<gene>
    <name evidence="1" type="ORF">Sangu_1035800</name>
</gene>
<name>A0AAW2NWX8_9LAMI</name>
<proteinExistence type="predicted"/>
<protein>
    <submittedName>
        <fullName evidence="1">Uncharacterized protein</fullName>
    </submittedName>
</protein>
<organism evidence="1">
    <name type="scientific">Sesamum angustifolium</name>
    <dbReference type="NCBI Taxonomy" id="2727405"/>
    <lineage>
        <taxon>Eukaryota</taxon>
        <taxon>Viridiplantae</taxon>
        <taxon>Streptophyta</taxon>
        <taxon>Embryophyta</taxon>
        <taxon>Tracheophyta</taxon>
        <taxon>Spermatophyta</taxon>
        <taxon>Magnoliopsida</taxon>
        <taxon>eudicotyledons</taxon>
        <taxon>Gunneridae</taxon>
        <taxon>Pentapetalae</taxon>
        <taxon>asterids</taxon>
        <taxon>lamiids</taxon>
        <taxon>Lamiales</taxon>
        <taxon>Pedaliaceae</taxon>
        <taxon>Sesamum</taxon>
    </lineage>
</organism>
<reference evidence="1" key="1">
    <citation type="submission" date="2020-06" db="EMBL/GenBank/DDBJ databases">
        <authorList>
            <person name="Li T."/>
            <person name="Hu X."/>
            <person name="Zhang T."/>
            <person name="Song X."/>
            <person name="Zhang H."/>
            <person name="Dai N."/>
            <person name="Sheng W."/>
            <person name="Hou X."/>
            <person name="Wei L."/>
        </authorList>
    </citation>
    <scope>NUCLEOTIDE SEQUENCE</scope>
    <source>
        <strain evidence="1">G01</strain>
        <tissue evidence="1">Leaf</tissue>
    </source>
</reference>
<feature type="non-terminal residue" evidence="1">
    <location>
        <position position="64"/>
    </location>
</feature>
<sequence length="64" mass="6996">MEAEVRGDTDQVLRAAIGEEVSGGILPAPIVEDALGPSKEAEVKDIKLLRGRLLMTPKRRPCLW</sequence>
<reference evidence="1" key="2">
    <citation type="journal article" date="2024" name="Plant">
        <title>Genomic evolution and insights into agronomic trait innovations of Sesamum species.</title>
        <authorList>
            <person name="Miao H."/>
            <person name="Wang L."/>
            <person name="Qu L."/>
            <person name="Liu H."/>
            <person name="Sun Y."/>
            <person name="Le M."/>
            <person name="Wang Q."/>
            <person name="Wei S."/>
            <person name="Zheng Y."/>
            <person name="Lin W."/>
            <person name="Duan Y."/>
            <person name="Cao H."/>
            <person name="Xiong S."/>
            <person name="Wang X."/>
            <person name="Wei L."/>
            <person name="Li C."/>
            <person name="Ma Q."/>
            <person name="Ju M."/>
            <person name="Zhao R."/>
            <person name="Li G."/>
            <person name="Mu C."/>
            <person name="Tian Q."/>
            <person name="Mei H."/>
            <person name="Zhang T."/>
            <person name="Gao T."/>
            <person name="Zhang H."/>
        </authorList>
    </citation>
    <scope>NUCLEOTIDE SEQUENCE</scope>
    <source>
        <strain evidence="1">G01</strain>
    </source>
</reference>
<comment type="caution">
    <text evidence="1">The sequence shown here is derived from an EMBL/GenBank/DDBJ whole genome shotgun (WGS) entry which is preliminary data.</text>
</comment>
<dbReference type="AlphaFoldDB" id="A0AAW2NWX8"/>
<evidence type="ECO:0000313" key="1">
    <source>
        <dbReference type="EMBL" id="KAL0348080.1"/>
    </source>
</evidence>
<dbReference type="EMBL" id="JACGWK010000006">
    <property type="protein sequence ID" value="KAL0348080.1"/>
    <property type="molecule type" value="Genomic_DNA"/>
</dbReference>